<keyword evidence="5" id="KW-1185">Reference proteome</keyword>
<evidence type="ECO:0000313" key="4">
    <source>
        <dbReference type="EMBL" id="KAL3759909.1"/>
    </source>
</evidence>
<keyword evidence="1" id="KW-0175">Coiled coil</keyword>
<proteinExistence type="predicted"/>
<dbReference type="AlphaFoldDB" id="A0ABD3M796"/>
<evidence type="ECO:0000256" key="1">
    <source>
        <dbReference type="SAM" id="Coils"/>
    </source>
</evidence>
<name>A0ABD3M796_9STRA</name>
<gene>
    <name evidence="4" type="ORF">ACHAWU_007653</name>
</gene>
<protein>
    <submittedName>
        <fullName evidence="4">Uncharacterized protein</fullName>
    </submittedName>
</protein>
<evidence type="ECO:0000256" key="2">
    <source>
        <dbReference type="SAM" id="MobiDB-lite"/>
    </source>
</evidence>
<comment type="caution">
    <text evidence="4">The sequence shown here is derived from an EMBL/GenBank/DDBJ whole genome shotgun (WGS) entry which is preliminary data.</text>
</comment>
<dbReference type="EMBL" id="JALLBG020000196">
    <property type="protein sequence ID" value="KAL3759909.1"/>
    <property type="molecule type" value="Genomic_DNA"/>
</dbReference>
<evidence type="ECO:0000256" key="3">
    <source>
        <dbReference type="SAM" id="Phobius"/>
    </source>
</evidence>
<keyword evidence="3" id="KW-0812">Transmembrane</keyword>
<feature type="compositionally biased region" description="Basic and acidic residues" evidence="2">
    <location>
        <begin position="53"/>
        <end position="66"/>
    </location>
</feature>
<feature type="coiled-coil region" evidence="1">
    <location>
        <begin position="370"/>
        <end position="404"/>
    </location>
</feature>
<evidence type="ECO:0000313" key="5">
    <source>
        <dbReference type="Proteomes" id="UP001530293"/>
    </source>
</evidence>
<sequence>MEDKITALFGGGGKSSVDLLHTAFLVVMVIGLILGYLLNASKLNGTSGSKGSSTDKSKDGDDKQIDPKVQLNPQADAAYLVNCLRPTSTPLEILYAIATTPDTVAITSKQLALANELRRKKLAHLANKEKEEAHKSMDDLLVSDGWAEDDDDDPAAAAAKKAKEEKEKESLRLAKATGKDTTDFLKIKLEGVDEGVLGQEWVHQNLIKIGAWPPPSFSNATVLQQKKFKVDGSGGKLVSALDHPGVQRALIMTMGRLHAKELNTHPDLVAAGPKGLIDPTYFSATMEYRQRVGQVLEGTLRMACTLRSYRLASSILDAIVMFKIGLVDVKSDGPKKWFNDLMTKQYGAEGVPKLIFGDKYLGVPAFDPDKDGIDENMSEEEKKKKEAENMMKAASKQVTTTDEKMGLEIQITRQHAESFTKEKLVMAQAQGIPPQIAMQAYREAWFILVRARKLDGNSPDLTWEGALGDSKYPATKHMEILKEKKDSLYELLDSETVTAFTKEFASPKTLCDNRIVIGWPFVISNVAQKTGKVKIHLPPPVEPGRYEFIVNIKSQEFVGVEEEFALMVDVAQGVEADSSESKKDK</sequence>
<keyword evidence="3" id="KW-0472">Membrane</keyword>
<feature type="transmembrane region" description="Helical" evidence="3">
    <location>
        <begin position="20"/>
        <end position="38"/>
    </location>
</feature>
<organism evidence="4 5">
    <name type="scientific">Discostella pseudostelligera</name>
    <dbReference type="NCBI Taxonomy" id="259834"/>
    <lineage>
        <taxon>Eukaryota</taxon>
        <taxon>Sar</taxon>
        <taxon>Stramenopiles</taxon>
        <taxon>Ochrophyta</taxon>
        <taxon>Bacillariophyta</taxon>
        <taxon>Coscinodiscophyceae</taxon>
        <taxon>Thalassiosirophycidae</taxon>
        <taxon>Stephanodiscales</taxon>
        <taxon>Stephanodiscaceae</taxon>
        <taxon>Discostella</taxon>
    </lineage>
</organism>
<keyword evidence="3" id="KW-1133">Transmembrane helix</keyword>
<reference evidence="4 5" key="1">
    <citation type="submission" date="2024-10" db="EMBL/GenBank/DDBJ databases">
        <title>Updated reference genomes for cyclostephanoid diatoms.</title>
        <authorList>
            <person name="Roberts W.R."/>
            <person name="Alverson A.J."/>
        </authorList>
    </citation>
    <scope>NUCLEOTIDE SEQUENCE [LARGE SCALE GENOMIC DNA]</scope>
    <source>
        <strain evidence="4 5">AJA232-27</strain>
    </source>
</reference>
<accession>A0ABD3M796</accession>
<feature type="region of interest" description="Disordered" evidence="2">
    <location>
        <begin position="46"/>
        <end position="69"/>
    </location>
</feature>
<dbReference type="Proteomes" id="UP001530293">
    <property type="component" value="Unassembled WGS sequence"/>
</dbReference>